<protein>
    <recommendedName>
        <fullName evidence="3">indole-3-glycerol-phosphate synthase</fullName>
        <ecNumber evidence="3">4.1.1.48</ecNumber>
    </recommendedName>
</protein>
<dbReference type="InterPro" id="IPR013798">
    <property type="entry name" value="Indole-3-glycerol_P_synth_dom"/>
</dbReference>
<keyword evidence="6" id="KW-0057">Aromatic amino acid biosynthesis</keyword>
<organism evidence="9 10">
    <name type="scientific">Liberibacter crescens (strain BT-1)</name>
    <dbReference type="NCBI Taxonomy" id="1215343"/>
    <lineage>
        <taxon>Bacteria</taxon>
        <taxon>Pseudomonadati</taxon>
        <taxon>Pseudomonadota</taxon>
        <taxon>Alphaproteobacteria</taxon>
        <taxon>Hyphomicrobiales</taxon>
        <taxon>Rhizobiaceae</taxon>
        <taxon>Liberibacter</taxon>
    </lineage>
</organism>
<evidence type="ECO:0000259" key="8">
    <source>
        <dbReference type="Pfam" id="PF00218"/>
    </source>
</evidence>
<feature type="domain" description="Indole-3-glycerol phosphate synthase" evidence="8">
    <location>
        <begin position="1"/>
        <end position="49"/>
    </location>
</feature>
<dbReference type="UniPathway" id="UPA00035">
    <property type="reaction ID" value="UER00043"/>
</dbReference>
<keyword evidence="4" id="KW-0028">Amino-acid biosynthesis</keyword>
<keyword evidence="5" id="KW-0822">Tryptophan biosynthesis</keyword>
<evidence type="ECO:0000256" key="7">
    <source>
        <dbReference type="ARBA" id="ARBA00023239"/>
    </source>
</evidence>
<dbReference type="Pfam" id="PF00218">
    <property type="entry name" value="IGPS"/>
    <property type="match status" value="1"/>
</dbReference>
<proteinExistence type="predicted"/>
<gene>
    <name evidence="9" type="ordered locus">B488_03030</name>
</gene>
<dbReference type="STRING" id="1215343.B488_03030"/>
<evidence type="ECO:0000313" key="9">
    <source>
        <dbReference type="EMBL" id="AGA64296.1"/>
    </source>
</evidence>
<dbReference type="AlphaFoldDB" id="L0EV73"/>
<evidence type="ECO:0000313" key="10">
    <source>
        <dbReference type="Proteomes" id="UP000010799"/>
    </source>
</evidence>
<evidence type="ECO:0000256" key="4">
    <source>
        <dbReference type="ARBA" id="ARBA00022605"/>
    </source>
</evidence>
<dbReference type="GO" id="GO:0000162">
    <property type="term" value="P:L-tryptophan biosynthetic process"/>
    <property type="evidence" value="ECO:0007669"/>
    <property type="project" value="UniProtKB-UniPathway"/>
</dbReference>
<keyword evidence="7" id="KW-0456">Lyase</keyword>
<dbReference type="EMBL" id="CP003789">
    <property type="protein sequence ID" value="AGA64296.1"/>
    <property type="molecule type" value="Genomic_DNA"/>
</dbReference>
<comment type="pathway">
    <text evidence="2">Amino-acid biosynthesis; L-tryptophan biosynthesis; L-tryptophan from chorismate: step 4/5.</text>
</comment>
<dbReference type="GO" id="GO:0004425">
    <property type="term" value="F:indole-3-glycerol-phosphate synthase activity"/>
    <property type="evidence" value="ECO:0007669"/>
    <property type="project" value="UniProtKB-EC"/>
</dbReference>
<dbReference type="Proteomes" id="UP000010799">
    <property type="component" value="Chromosome"/>
</dbReference>
<comment type="catalytic activity">
    <reaction evidence="1">
        <text>1-(2-carboxyphenylamino)-1-deoxy-D-ribulose 5-phosphate + H(+) = (1S,2R)-1-C-(indol-3-yl)glycerol 3-phosphate + CO2 + H2O</text>
        <dbReference type="Rhea" id="RHEA:23476"/>
        <dbReference type="ChEBI" id="CHEBI:15377"/>
        <dbReference type="ChEBI" id="CHEBI:15378"/>
        <dbReference type="ChEBI" id="CHEBI:16526"/>
        <dbReference type="ChEBI" id="CHEBI:58613"/>
        <dbReference type="ChEBI" id="CHEBI:58866"/>
        <dbReference type="EC" id="4.1.1.48"/>
    </reaction>
</comment>
<evidence type="ECO:0000256" key="3">
    <source>
        <dbReference type="ARBA" id="ARBA00012362"/>
    </source>
</evidence>
<dbReference type="KEGG" id="lcc:B488_03030"/>
<keyword evidence="10" id="KW-1185">Reference proteome</keyword>
<sequence>MSIVADQTAEEIENCALSLRMQVLIEVHDEKDLERALTRKAKLISINNRIVI</sequence>
<dbReference type="HOGENOM" id="CLU_3081426_0_0_5"/>
<evidence type="ECO:0000256" key="6">
    <source>
        <dbReference type="ARBA" id="ARBA00023141"/>
    </source>
</evidence>
<evidence type="ECO:0000256" key="2">
    <source>
        <dbReference type="ARBA" id="ARBA00004696"/>
    </source>
</evidence>
<dbReference type="EC" id="4.1.1.48" evidence="3"/>
<dbReference type="SUPFAM" id="SSF51366">
    <property type="entry name" value="Ribulose-phoshate binding barrel"/>
    <property type="match status" value="1"/>
</dbReference>
<dbReference type="Gene3D" id="3.20.20.70">
    <property type="entry name" value="Aldolase class I"/>
    <property type="match status" value="1"/>
</dbReference>
<reference evidence="9 10" key="1">
    <citation type="journal article" date="2012" name="Stand. Genomic Sci.">
        <title>Complete genome sequence of Liberibacter crescens BT-1.</title>
        <authorList>
            <person name="Leonard M.T."/>
            <person name="Fagen J.R."/>
            <person name="Davis-Richardson A.G."/>
            <person name="Davis M.J."/>
            <person name="Triplett E.W."/>
        </authorList>
    </citation>
    <scope>NUCLEOTIDE SEQUENCE [LARGE SCALE GENOMIC DNA]</scope>
    <source>
        <strain evidence="9 10">BT-1</strain>
    </source>
</reference>
<accession>L0EV73</accession>
<evidence type="ECO:0000256" key="5">
    <source>
        <dbReference type="ARBA" id="ARBA00022822"/>
    </source>
</evidence>
<dbReference type="InterPro" id="IPR011060">
    <property type="entry name" value="RibuloseP-bd_barrel"/>
</dbReference>
<dbReference type="InterPro" id="IPR013785">
    <property type="entry name" value="Aldolase_TIM"/>
</dbReference>
<dbReference type="PATRIC" id="fig|1215343.11.peg.313"/>
<name>L0EV73_LIBCB</name>
<evidence type="ECO:0000256" key="1">
    <source>
        <dbReference type="ARBA" id="ARBA00001633"/>
    </source>
</evidence>